<dbReference type="PIRSF" id="PIRSF006402">
    <property type="entry name" value="UCP006402_thioredoxin"/>
    <property type="match status" value="1"/>
</dbReference>
<organism evidence="2 3">
    <name type="scientific">Ornithinimicrobium cryptoxanthini</name>
    <dbReference type="NCBI Taxonomy" id="2934161"/>
    <lineage>
        <taxon>Bacteria</taxon>
        <taxon>Bacillati</taxon>
        <taxon>Actinomycetota</taxon>
        <taxon>Actinomycetes</taxon>
        <taxon>Micrococcales</taxon>
        <taxon>Ornithinimicrobiaceae</taxon>
        <taxon>Ornithinimicrobium</taxon>
    </lineage>
</organism>
<proteinExistence type="predicted"/>
<dbReference type="InterPro" id="IPR004879">
    <property type="entry name" value="Ssp411-like_TRX"/>
</dbReference>
<dbReference type="InterPro" id="IPR024705">
    <property type="entry name" value="Ssp411"/>
</dbReference>
<accession>A0ABY4YFM3</accession>
<dbReference type="CDD" id="cd02955">
    <property type="entry name" value="SSP411"/>
    <property type="match status" value="1"/>
</dbReference>
<dbReference type="Gene3D" id="3.40.30.10">
    <property type="entry name" value="Glutaredoxin"/>
    <property type="match status" value="1"/>
</dbReference>
<protein>
    <submittedName>
        <fullName evidence="2">Thioredoxin domain-containing protein</fullName>
    </submittedName>
</protein>
<keyword evidence="3" id="KW-1185">Reference proteome</keyword>
<evidence type="ECO:0000259" key="1">
    <source>
        <dbReference type="Pfam" id="PF03190"/>
    </source>
</evidence>
<dbReference type="SUPFAM" id="SSF52833">
    <property type="entry name" value="Thioredoxin-like"/>
    <property type="match status" value="1"/>
</dbReference>
<dbReference type="PANTHER" id="PTHR42899:SF1">
    <property type="entry name" value="SPERMATOGENESIS-ASSOCIATED PROTEIN 20"/>
    <property type="match status" value="1"/>
</dbReference>
<sequence>MANRLSTATSPYLRQHADNPVDWHEWTDEAFKLARSSTKPVFLSVGYAACHWCHVMAHESFEDEAVAEALNAGFVPIKVDREERPDVDSVYMDATVAMTGQGGWPMTCLLTPEGEPFWCGTYLPRPQLLQLLRAITTAWAEQEDQVRASGTAVVEALARAQDGVTQGQPMSEDLLAGAVATLTRSFDQEHGGFGTAPKFPPTMVLEFLVRHHARTGSSSAWTMLEETAIAMARSGTYDQVGGGFARYAVDRAWVVPHFEKMLYDNAQLLRLYAHVWQAAGRQDAAPLRELAERVVRGTAEFLLGPLHTPEGGFASSLDADTEGVEGATYVWTPEQLGDVLGPQDGARAAELLVVTEQGTFEHGTSTLQLPVDPEDPTWWQAVRAQLQQARDSRPQPDLDDKVVTAWNGLAIAALAEAGWLLDEPAWVDAAVGAATLVTEAHLVDGRLRRSSRGGVVGHAEAVAEDFGDLVEGLVTLHAVTADQHWLTVAGSLLDDAVARFSDGDGVFHDTASDAEQLVLRPRGRGDNAEPSGQSALAGALLAYGAAAGSADHLRLASDALAPMGAVAAREPRFAGWALAVGEALQTGPLQVAISEGEGQSELAATALALTPPGSLVVVGRPGASPALLQDRGPVAGRAAAYVCRGTTCDLPVSTVEALRLALG</sequence>
<dbReference type="PANTHER" id="PTHR42899">
    <property type="entry name" value="SPERMATOGENESIS-ASSOCIATED PROTEIN 20"/>
    <property type="match status" value="1"/>
</dbReference>
<evidence type="ECO:0000313" key="3">
    <source>
        <dbReference type="Proteomes" id="UP001056535"/>
    </source>
</evidence>
<dbReference type="Proteomes" id="UP001056535">
    <property type="component" value="Chromosome"/>
</dbReference>
<dbReference type="SUPFAM" id="SSF48208">
    <property type="entry name" value="Six-hairpin glycosidases"/>
    <property type="match status" value="1"/>
</dbReference>
<dbReference type="Pfam" id="PF03190">
    <property type="entry name" value="Thioredox_DsbH"/>
    <property type="match status" value="1"/>
</dbReference>
<reference evidence="2" key="1">
    <citation type="submission" date="2022-06" db="EMBL/GenBank/DDBJ databases">
        <title>Ornithinimicrobium JY.X270.</title>
        <authorList>
            <person name="Huang Y."/>
        </authorList>
    </citation>
    <scope>NUCLEOTIDE SEQUENCE</scope>
    <source>
        <strain evidence="2">JY.X270</strain>
    </source>
</reference>
<feature type="domain" description="Spermatogenesis-associated protein 20-like TRX" evidence="1">
    <location>
        <begin position="3"/>
        <end position="157"/>
    </location>
</feature>
<dbReference type="EMBL" id="CP099490">
    <property type="protein sequence ID" value="USQ75153.1"/>
    <property type="molecule type" value="Genomic_DNA"/>
</dbReference>
<name>A0ABY4YFM3_9MICO</name>
<gene>
    <name evidence="2" type="ORF">NF557_10960</name>
</gene>
<dbReference type="InterPro" id="IPR036249">
    <property type="entry name" value="Thioredoxin-like_sf"/>
</dbReference>
<dbReference type="InterPro" id="IPR008928">
    <property type="entry name" value="6-hairpin_glycosidase_sf"/>
</dbReference>
<dbReference type="RefSeq" id="WP_252619328.1">
    <property type="nucleotide sequence ID" value="NZ_CP099490.1"/>
</dbReference>
<evidence type="ECO:0000313" key="2">
    <source>
        <dbReference type="EMBL" id="USQ75153.1"/>
    </source>
</evidence>